<dbReference type="RefSeq" id="WP_091585073.1">
    <property type="nucleotide sequence ID" value="NZ_FNDU01000006.1"/>
</dbReference>
<dbReference type="STRING" id="930129.SAMN05216352_106139"/>
<dbReference type="AlphaFoldDB" id="A0A1G8JBT1"/>
<dbReference type="OrthoDB" id="5240640at2"/>
<reference evidence="1 2" key="1">
    <citation type="submission" date="2016-10" db="EMBL/GenBank/DDBJ databases">
        <authorList>
            <person name="de Groot N.N."/>
        </authorList>
    </citation>
    <scope>NUCLEOTIDE SEQUENCE [LARGE SCALE GENOMIC DNA]</scope>
    <source>
        <strain evidence="2">P4B,CCM 7963,CECT 7998,DSM 25260,IBRC-M 10614,KCTC 13821</strain>
    </source>
</reference>
<proteinExistence type="predicted"/>
<evidence type="ECO:0000313" key="2">
    <source>
        <dbReference type="Proteomes" id="UP000199017"/>
    </source>
</evidence>
<sequence>MASINAEAITVENESAAMELYYRKGWTDGLPVVPPTEERIQAMLDFVGMKKDTVIGSIPERGRVFTAEAAAINAVMAGCLPDYFPVVVTAVSAMSDPDFGLHGPTASTAGAAILIIVNGPISKTLAVNAGENLFGPGNRANATIGRAVRLLMINAGGSKEFDRATLGHPGKFTYCIAENEDTEWEPLHVEKGFAKEDSTVTVFAAEGPNQMNNHASLQPENILLTLADRMSGLGTFNMGGETEMGVVICPEHYRDLNKQGWNKASVRRFLYEHAKRPLSDLKKGGYIEAPMEKQDEKTMVHAVPSPESILLLTAGGEAGRFSACIPGWFGANISRAVTKSILTETGFT</sequence>
<dbReference type="EMBL" id="FNDU01000006">
    <property type="protein sequence ID" value="SDI28705.1"/>
    <property type="molecule type" value="Genomic_DNA"/>
</dbReference>
<keyword evidence="2" id="KW-1185">Reference proteome</keyword>
<name>A0A1G8JBT1_9BACI</name>
<evidence type="ECO:0000313" key="1">
    <source>
        <dbReference type="EMBL" id="SDI28705.1"/>
    </source>
</evidence>
<dbReference type="Proteomes" id="UP000199017">
    <property type="component" value="Unassembled WGS sequence"/>
</dbReference>
<accession>A0A1G8JBT1</accession>
<gene>
    <name evidence="1" type="ORF">SAMN05216352_106139</name>
</gene>
<organism evidence="1 2">
    <name type="scientific">Alteribacillus bidgolensis</name>
    <dbReference type="NCBI Taxonomy" id="930129"/>
    <lineage>
        <taxon>Bacteria</taxon>
        <taxon>Bacillati</taxon>
        <taxon>Bacillota</taxon>
        <taxon>Bacilli</taxon>
        <taxon>Bacillales</taxon>
        <taxon>Bacillaceae</taxon>
        <taxon>Alteribacillus</taxon>
    </lineage>
</organism>
<protein>
    <submittedName>
        <fullName evidence="1">Uncharacterized protein</fullName>
    </submittedName>
</protein>